<keyword evidence="6" id="KW-0479">Metal-binding</keyword>
<keyword evidence="10" id="KW-0406">Ion transport</keyword>
<organism evidence="17 18">
    <name type="scientific">Elysia marginata</name>
    <dbReference type="NCBI Taxonomy" id="1093978"/>
    <lineage>
        <taxon>Eukaryota</taxon>
        <taxon>Metazoa</taxon>
        <taxon>Spiralia</taxon>
        <taxon>Lophotrochozoa</taxon>
        <taxon>Mollusca</taxon>
        <taxon>Gastropoda</taxon>
        <taxon>Heterobranchia</taxon>
        <taxon>Euthyneura</taxon>
        <taxon>Panpulmonata</taxon>
        <taxon>Sacoglossa</taxon>
        <taxon>Placobranchoidea</taxon>
        <taxon>Plakobranchidae</taxon>
        <taxon>Elysia</taxon>
    </lineage>
</organism>
<evidence type="ECO:0000256" key="11">
    <source>
        <dbReference type="ARBA" id="ARBA00023136"/>
    </source>
</evidence>
<feature type="domain" description="Potassium channel" evidence="16">
    <location>
        <begin position="88"/>
        <end position="171"/>
    </location>
</feature>
<dbReference type="Gene3D" id="1.10.287.70">
    <property type="match status" value="1"/>
</dbReference>
<keyword evidence="3" id="KW-1003">Cell membrane</keyword>
<feature type="transmembrane region" description="Helical" evidence="15">
    <location>
        <begin position="12"/>
        <end position="43"/>
    </location>
</feature>
<evidence type="ECO:0000256" key="1">
    <source>
        <dbReference type="ARBA" id="ARBA00004651"/>
    </source>
</evidence>
<gene>
    <name evidence="17" type="ORF">ElyMa_004958200</name>
</gene>
<reference evidence="17 18" key="1">
    <citation type="journal article" date="2021" name="Elife">
        <title>Chloroplast acquisition without the gene transfer in kleptoplastic sea slugs, Plakobranchus ocellatus.</title>
        <authorList>
            <person name="Maeda T."/>
            <person name="Takahashi S."/>
            <person name="Yoshida T."/>
            <person name="Shimamura S."/>
            <person name="Takaki Y."/>
            <person name="Nagai Y."/>
            <person name="Toyoda A."/>
            <person name="Suzuki Y."/>
            <person name="Arimoto A."/>
            <person name="Ishii H."/>
            <person name="Satoh N."/>
            <person name="Nishiyama T."/>
            <person name="Hasebe M."/>
            <person name="Maruyama T."/>
            <person name="Minagawa J."/>
            <person name="Obokata J."/>
            <person name="Shigenobu S."/>
        </authorList>
    </citation>
    <scope>NUCLEOTIDE SEQUENCE [LARGE SCALE GENOMIC DNA]</scope>
</reference>
<dbReference type="InterPro" id="IPR013099">
    <property type="entry name" value="K_chnl_dom"/>
</dbReference>
<evidence type="ECO:0000256" key="9">
    <source>
        <dbReference type="ARBA" id="ARBA00022989"/>
    </source>
</evidence>
<dbReference type="GO" id="GO:0046872">
    <property type="term" value="F:metal ion binding"/>
    <property type="evidence" value="ECO:0007669"/>
    <property type="project" value="UniProtKB-KW"/>
</dbReference>
<feature type="region of interest" description="Disordered" evidence="14">
    <location>
        <begin position="231"/>
        <end position="250"/>
    </location>
</feature>
<keyword evidence="18" id="KW-1185">Reference proteome</keyword>
<keyword evidence="12 17" id="KW-0407">Ion channel</keyword>
<evidence type="ECO:0000256" key="8">
    <source>
        <dbReference type="ARBA" id="ARBA00022882"/>
    </source>
</evidence>
<feature type="transmembrane region" description="Helical" evidence="15">
    <location>
        <begin position="143"/>
        <end position="164"/>
    </location>
</feature>
<dbReference type="GO" id="GO:0030322">
    <property type="term" value="P:stabilization of membrane potential"/>
    <property type="evidence" value="ECO:0007669"/>
    <property type="project" value="TreeGrafter"/>
</dbReference>
<keyword evidence="9 15" id="KW-1133">Transmembrane helix</keyword>
<evidence type="ECO:0000256" key="12">
    <source>
        <dbReference type="ARBA" id="ARBA00023303"/>
    </source>
</evidence>
<dbReference type="InterPro" id="IPR003280">
    <property type="entry name" value="2pore_dom_K_chnl"/>
</dbReference>
<evidence type="ECO:0000256" key="4">
    <source>
        <dbReference type="ARBA" id="ARBA00022538"/>
    </source>
</evidence>
<evidence type="ECO:0000256" key="15">
    <source>
        <dbReference type="SAM" id="Phobius"/>
    </source>
</evidence>
<keyword evidence="11 15" id="KW-0472">Membrane</keyword>
<dbReference type="Proteomes" id="UP000762676">
    <property type="component" value="Unassembled WGS sequence"/>
</dbReference>
<keyword evidence="8" id="KW-0851">Voltage-gated channel</keyword>
<evidence type="ECO:0000259" key="16">
    <source>
        <dbReference type="Pfam" id="PF07885"/>
    </source>
</evidence>
<evidence type="ECO:0000256" key="13">
    <source>
        <dbReference type="ARBA" id="ARBA00034430"/>
    </source>
</evidence>
<dbReference type="AlphaFoldDB" id="A0AAV4J7G6"/>
<name>A0AAV4J7G6_9GAST</name>
<evidence type="ECO:0000313" key="17">
    <source>
        <dbReference type="EMBL" id="GFS16521.1"/>
    </source>
</evidence>
<keyword evidence="7" id="KW-0631">Potassium channel</keyword>
<protein>
    <submittedName>
        <fullName evidence="17">Potassium channel subfamily K member 13-like</fullName>
    </submittedName>
</protein>
<dbReference type="PANTHER" id="PTHR11003:SF10">
    <property type="entry name" value="POTASSIUM CHANNEL DOMAIN-CONTAINING PROTEIN"/>
    <property type="match status" value="1"/>
</dbReference>
<dbReference type="GO" id="GO:0022841">
    <property type="term" value="F:potassium ion leak channel activity"/>
    <property type="evidence" value="ECO:0007669"/>
    <property type="project" value="TreeGrafter"/>
</dbReference>
<dbReference type="GO" id="GO:0005886">
    <property type="term" value="C:plasma membrane"/>
    <property type="evidence" value="ECO:0007669"/>
    <property type="project" value="UniProtKB-SubCell"/>
</dbReference>
<dbReference type="InterPro" id="IPR005410">
    <property type="entry name" value="2pore_dom_K_chnl_THIK"/>
</dbReference>
<evidence type="ECO:0000256" key="3">
    <source>
        <dbReference type="ARBA" id="ARBA00022475"/>
    </source>
</evidence>
<proteinExistence type="predicted"/>
<dbReference type="PRINTS" id="PR01588">
    <property type="entry name" value="THIKCHANNEL"/>
</dbReference>
<evidence type="ECO:0000256" key="14">
    <source>
        <dbReference type="SAM" id="MobiDB-lite"/>
    </source>
</evidence>
<accession>A0AAV4J7G6</accession>
<comment type="subcellular location">
    <subcellularLocation>
        <location evidence="1">Cell membrane</location>
        <topology evidence="1">Multi-pass membrane protein</topology>
    </subcellularLocation>
</comment>
<keyword evidence="4" id="KW-0633">Potassium transport</keyword>
<sequence length="475" mass="52776">MTTPHTLAGKVVLIFYGFVGCSGAILFFNLFLERIITFLAYILRAIHERGQRKKGLLGGGERRRRSSQGSEDEQLDSWKPSVYWVMLILTLGALVVALIASGMYHPVEEWTYWEAMYFCFVTFSTIGFGDYVVSQRAEYPNVVLYRLGNFIFIVLGCCCIYSLFNVTSIVIKQVLNWMLRKLNCECRIRKPPMTRRNAITPGHLQRRNTVKNTGLGAGGVGAAAGGGSKAGAPTVTVTEADGDSDSEYRRNSGEMISMKDFLQANKISLAMMQKQLWETSQRGSSYSNSARGFQGGVGPLAILNRKLAAPCQHIRTLPYLNTSESQHFHTRTPPHPNTSISPCFNASTSQDFRISSSPHLNTSSHLNTSTSQHFHISTYPHLNTSTSQHIHISYSPHLNNSISPCFNTSTSQHFRISSLPHLNTSTSPILHTSIPPPPQNETSKPLFLHIFTPHTATSEHLNTPPQSLPFCKTSH</sequence>
<evidence type="ECO:0000256" key="10">
    <source>
        <dbReference type="ARBA" id="ARBA00023065"/>
    </source>
</evidence>
<comment type="catalytic activity">
    <reaction evidence="13">
        <text>K(+)(in) = K(+)(out)</text>
        <dbReference type="Rhea" id="RHEA:29463"/>
        <dbReference type="ChEBI" id="CHEBI:29103"/>
    </reaction>
</comment>
<feature type="transmembrane region" description="Helical" evidence="15">
    <location>
        <begin position="82"/>
        <end position="104"/>
    </location>
</feature>
<dbReference type="SUPFAM" id="SSF81324">
    <property type="entry name" value="Voltage-gated potassium channels"/>
    <property type="match status" value="1"/>
</dbReference>
<keyword evidence="2" id="KW-0813">Transport</keyword>
<dbReference type="PANTHER" id="PTHR11003">
    <property type="entry name" value="POTASSIUM CHANNEL, SUBFAMILY K"/>
    <property type="match status" value="1"/>
</dbReference>
<evidence type="ECO:0000256" key="7">
    <source>
        <dbReference type="ARBA" id="ARBA00022826"/>
    </source>
</evidence>
<keyword evidence="7" id="KW-0630">Potassium</keyword>
<evidence type="ECO:0000256" key="2">
    <source>
        <dbReference type="ARBA" id="ARBA00022448"/>
    </source>
</evidence>
<dbReference type="GO" id="GO:0034702">
    <property type="term" value="C:monoatomic ion channel complex"/>
    <property type="evidence" value="ECO:0007669"/>
    <property type="project" value="UniProtKB-KW"/>
</dbReference>
<keyword evidence="5 15" id="KW-0812">Transmembrane</keyword>
<comment type="caution">
    <text evidence="17">The sequence shown here is derived from an EMBL/GenBank/DDBJ whole genome shotgun (WGS) entry which is preliminary data.</text>
</comment>
<dbReference type="Pfam" id="PF07885">
    <property type="entry name" value="Ion_trans_2"/>
    <property type="match status" value="1"/>
</dbReference>
<evidence type="ECO:0000256" key="6">
    <source>
        <dbReference type="ARBA" id="ARBA00022723"/>
    </source>
</evidence>
<dbReference type="EMBL" id="BMAT01009939">
    <property type="protein sequence ID" value="GFS16521.1"/>
    <property type="molecule type" value="Genomic_DNA"/>
</dbReference>
<evidence type="ECO:0000256" key="5">
    <source>
        <dbReference type="ARBA" id="ARBA00022692"/>
    </source>
</evidence>
<dbReference type="GO" id="GO:0015271">
    <property type="term" value="F:outward rectifier potassium channel activity"/>
    <property type="evidence" value="ECO:0007669"/>
    <property type="project" value="TreeGrafter"/>
</dbReference>
<evidence type="ECO:0000313" key="18">
    <source>
        <dbReference type="Proteomes" id="UP000762676"/>
    </source>
</evidence>
<feature type="transmembrane region" description="Helical" evidence="15">
    <location>
        <begin position="110"/>
        <end position="131"/>
    </location>
</feature>